<dbReference type="InterPro" id="IPR027417">
    <property type="entry name" value="P-loop_NTPase"/>
</dbReference>
<dbReference type="Gene3D" id="3.40.50.300">
    <property type="entry name" value="P-loop containing nucleotide triphosphate hydrolases"/>
    <property type="match status" value="1"/>
</dbReference>
<dbReference type="EMBL" id="UESZ01000001">
    <property type="protein sequence ID" value="SSA34134.1"/>
    <property type="molecule type" value="Genomic_DNA"/>
</dbReference>
<evidence type="ECO:0008006" key="3">
    <source>
        <dbReference type="Google" id="ProtNLM"/>
    </source>
</evidence>
<keyword evidence="2" id="KW-1185">Reference proteome</keyword>
<name>A0A2Y8ZQK7_9MICO</name>
<dbReference type="RefSeq" id="WP_174888826.1">
    <property type="nucleotide sequence ID" value="NZ_QGDN01000001.1"/>
</dbReference>
<protein>
    <recommendedName>
        <fullName evidence="3">Uridine kinase</fullName>
    </recommendedName>
</protein>
<dbReference type="SUPFAM" id="SSF52540">
    <property type="entry name" value="P-loop containing nucleoside triphosphate hydrolases"/>
    <property type="match status" value="1"/>
</dbReference>
<gene>
    <name evidence="1" type="ORF">SAMN04489750_1437</name>
</gene>
<dbReference type="AlphaFoldDB" id="A0A2Y8ZQK7"/>
<dbReference type="Proteomes" id="UP000250028">
    <property type="component" value="Unassembled WGS sequence"/>
</dbReference>
<organism evidence="1 2">
    <name type="scientific">Branchiibius hedensis</name>
    <dbReference type="NCBI Taxonomy" id="672460"/>
    <lineage>
        <taxon>Bacteria</taxon>
        <taxon>Bacillati</taxon>
        <taxon>Actinomycetota</taxon>
        <taxon>Actinomycetes</taxon>
        <taxon>Micrococcales</taxon>
        <taxon>Dermacoccaceae</taxon>
        <taxon>Branchiibius</taxon>
    </lineage>
</organism>
<accession>A0A2Y8ZQK7</accession>
<sequence length="237" mass="25436">MRLIAIDGRSGSGKTAYATQHFPRATVIHMDDLYAGWSGLAGAPTDLATQVLAPLRRGEPAAYRRFDWHTNEFAEQLSVAPADLIVVEGVGSSAPPASGFYDERIWLTAPVAVRKARALARDGDAFAPHWQEWAAQEDALIPADPPPWVDLVIDTGPSPALVAKVSALLYDADPMGLSGAPRDEYHAEAAILADQLPSASDAADAVRRCFDQMFWPGAVDDSVADFLAAALMRVVDR</sequence>
<evidence type="ECO:0000313" key="1">
    <source>
        <dbReference type="EMBL" id="SSA34134.1"/>
    </source>
</evidence>
<proteinExistence type="predicted"/>
<evidence type="ECO:0000313" key="2">
    <source>
        <dbReference type="Proteomes" id="UP000250028"/>
    </source>
</evidence>
<reference evidence="2" key="1">
    <citation type="submission" date="2016-10" db="EMBL/GenBank/DDBJ databases">
        <authorList>
            <person name="Varghese N."/>
            <person name="Submissions S."/>
        </authorList>
    </citation>
    <scope>NUCLEOTIDE SEQUENCE [LARGE SCALE GENOMIC DNA]</scope>
    <source>
        <strain evidence="2">DSM 22951</strain>
    </source>
</reference>